<gene>
    <name evidence="5" type="ORF">IDH44_13340</name>
</gene>
<keyword evidence="6" id="KW-1185">Reference proteome</keyword>
<comment type="similarity">
    <text evidence="1">Belongs to the Mu gp47/PBSX XkdT family.</text>
</comment>
<organism evidence="5 6">
    <name type="scientific">Paenibacillus sabuli</name>
    <dbReference type="NCBI Taxonomy" id="2772509"/>
    <lineage>
        <taxon>Bacteria</taxon>
        <taxon>Bacillati</taxon>
        <taxon>Bacillota</taxon>
        <taxon>Bacilli</taxon>
        <taxon>Bacillales</taxon>
        <taxon>Paenibacillaceae</taxon>
        <taxon>Paenibacillus</taxon>
    </lineage>
</organism>
<dbReference type="InterPro" id="IPR058530">
    <property type="entry name" value="Baseplate_J-like_C"/>
</dbReference>
<evidence type="ECO:0000259" key="3">
    <source>
        <dbReference type="Pfam" id="PF26078"/>
    </source>
</evidence>
<dbReference type="RefSeq" id="WP_190918376.1">
    <property type="nucleotide sequence ID" value="NZ_JACXIZ010000021.1"/>
</dbReference>
<evidence type="ECO:0000313" key="6">
    <source>
        <dbReference type="Proteomes" id="UP000621560"/>
    </source>
</evidence>
<evidence type="ECO:0000256" key="1">
    <source>
        <dbReference type="ARBA" id="ARBA00038087"/>
    </source>
</evidence>
<sequence length="357" mass="38041">MYETYTFQYVLQRMLDRIPQDLDRREGSIIHDALAPAAAELAQLYIQLDVQRNLVFADTASGDYLSRRVAEFGVQRKAATRARWEAAMLGTGEVPTEVPIGSRFGSEGLVYVAARRIEAGRYELECETPGNAGNQPPGPLLPLSYIEGLVTVELLELLVPGEATEDDEALRRRYYAAVNEPAYGGNVADYKQKVEAMDGVGAVKVIPVWNGGGTVKCVLIAADWSAPSAALLDQVKQALDPEEGSGQGLGIAPIGHQVTVEGVAAVTLDVTTTLTLGDGMTTGQVQEPVEQAIGDYLLRLRESWAEASHVIVRIALLEAAILGVPGVIDVTGTTLGGSPDNLPLGAHEVPVLGEVSL</sequence>
<dbReference type="EMBL" id="JACXIZ010000021">
    <property type="protein sequence ID" value="MBD2846184.1"/>
    <property type="molecule type" value="Genomic_DNA"/>
</dbReference>
<dbReference type="InterPro" id="IPR058531">
    <property type="entry name" value="Baseplate_J_M"/>
</dbReference>
<evidence type="ECO:0000259" key="4">
    <source>
        <dbReference type="Pfam" id="PF26079"/>
    </source>
</evidence>
<dbReference type="InterPro" id="IPR006949">
    <property type="entry name" value="Barrel_Baseplate_J-like"/>
</dbReference>
<name>A0A927BVB9_9BACL</name>
<dbReference type="PANTHER" id="PTHR37829">
    <property type="entry name" value="PHAGE-LIKE ELEMENT PBSX PROTEIN XKDT"/>
    <property type="match status" value="1"/>
</dbReference>
<reference evidence="5" key="1">
    <citation type="submission" date="2020-09" db="EMBL/GenBank/DDBJ databases">
        <title>A novel bacterium of genus Paenibacillus, isolated from South China Sea.</title>
        <authorList>
            <person name="Huang H."/>
            <person name="Mo K."/>
            <person name="Hu Y."/>
        </authorList>
    </citation>
    <scope>NUCLEOTIDE SEQUENCE</scope>
    <source>
        <strain evidence="5">IB182496</strain>
    </source>
</reference>
<dbReference type="PANTHER" id="PTHR37829:SF3">
    <property type="entry name" value="PROTEIN JAYE-RELATED"/>
    <property type="match status" value="1"/>
</dbReference>
<dbReference type="InterPro" id="IPR052399">
    <property type="entry name" value="Phage_Baseplate_Assmbl_Protein"/>
</dbReference>
<feature type="domain" description="Baseplate J-like central" evidence="3">
    <location>
        <begin position="182"/>
        <end position="261"/>
    </location>
</feature>
<feature type="domain" description="Baseplate J-like C-terminal" evidence="4">
    <location>
        <begin position="269"/>
        <end position="356"/>
    </location>
</feature>
<proteinExistence type="inferred from homology"/>
<evidence type="ECO:0000313" key="5">
    <source>
        <dbReference type="EMBL" id="MBD2846184.1"/>
    </source>
</evidence>
<dbReference type="Pfam" id="PF26079">
    <property type="entry name" value="Baseplate_J_C"/>
    <property type="match status" value="1"/>
</dbReference>
<dbReference type="Proteomes" id="UP000621560">
    <property type="component" value="Unassembled WGS sequence"/>
</dbReference>
<dbReference type="Pfam" id="PF04865">
    <property type="entry name" value="Baseplate_J"/>
    <property type="match status" value="1"/>
</dbReference>
<dbReference type="Pfam" id="PF26078">
    <property type="entry name" value="Baseplate_J_M"/>
    <property type="match status" value="1"/>
</dbReference>
<accession>A0A927BVB9</accession>
<protein>
    <submittedName>
        <fullName evidence="5">Baseplate J/gp47 family protein</fullName>
    </submittedName>
</protein>
<comment type="caution">
    <text evidence="5">The sequence shown here is derived from an EMBL/GenBank/DDBJ whole genome shotgun (WGS) entry which is preliminary data.</text>
</comment>
<feature type="domain" description="Baseplate protein J-like barrel" evidence="2">
    <location>
        <begin position="91"/>
        <end position="153"/>
    </location>
</feature>
<evidence type="ECO:0000259" key="2">
    <source>
        <dbReference type="Pfam" id="PF04865"/>
    </source>
</evidence>
<dbReference type="AlphaFoldDB" id="A0A927BVB9"/>